<gene>
    <name evidence="2" type="primary">LBHD1</name>
</gene>
<dbReference type="Proteomes" id="UP000694863">
    <property type="component" value="Unplaced"/>
</dbReference>
<proteinExistence type="predicted"/>
<keyword evidence="1" id="KW-1185">Reference proteome</keyword>
<evidence type="ECO:0000313" key="2">
    <source>
        <dbReference type="RefSeq" id="XP_045153133.1"/>
    </source>
</evidence>
<name>A0AC55DN13_ECHTE</name>
<dbReference type="RefSeq" id="XP_045153133.1">
    <property type="nucleotide sequence ID" value="XM_045297198.1"/>
</dbReference>
<organism evidence="1 2">
    <name type="scientific">Echinops telfairi</name>
    <name type="common">Lesser hedgehog tenrec</name>
    <dbReference type="NCBI Taxonomy" id="9371"/>
    <lineage>
        <taxon>Eukaryota</taxon>
        <taxon>Metazoa</taxon>
        <taxon>Chordata</taxon>
        <taxon>Craniata</taxon>
        <taxon>Vertebrata</taxon>
        <taxon>Euteleostomi</taxon>
        <taxon>Mammalia</taxon>
        <taxon>Eutheria</taxon>
        <taxon>Afrotheria</taxon>
        <taxon>Tenrecidae</taxon>
        <taxon>Tenrecinae</taxon>
        <taxon>Echinops</taxon>
    </lineage>
</organism>
<accession>A0AC55DN13</accession>
<evidence type="ECO:0000313" key="1">
    <source>
        <dbReference type="Proteomes" id="UP000694863"/>
    </source>
</evidence>
<protein>
    <submittedName>
        <fullName evidence="2">LBH domain-containing protein 1</fullName>
    </submittedName>
</protein>
<sequence length="349" mass="37904">MALVPGCCEQDGPWPSDNSGPPRNLEDPRLTNHPRKDSEEEMTEVEGHQDVQVESQKPHLPSIAVEASEVSEESGELHWSQELLLLDDGEEDAEAFFQDQNEEPGWAWNPLEPRSPLKTLNPGFGWGQEQEGHQEGSGVCRSLGDFSYPLPPSGFDAHVQYPWRRLASPSLLQQRQEQALRFFVSEEPVEGGGTARTHLGVEPIPEAAVSQTASSQGACAAPPSRQGHRVEQAAERHSQFPAPFGDTKGVRPANPRTPKNADCGLGKKERRHRSIGANTQVPWKKGPSPSESSQPRKPQGVTLPIPVQCPCQHYPVGEEAQKTPPADPAGAEGEGRHGSGSPPKAIQDS</sequence>
<reference evidence="2" key="1">
    <citation type="submission" date="2025-08" db="UniProtKB">
        <authorList>
            <consortium name="RefSeq"/>
        </authorList>
    </citation>
    <scope>IDENTIFICATION</scope>
</reference>